<organism evidence="1 2">
    <name type="scientific">Paenibacillus oenotherae</name>
    <dbReference type="NCBI Taxonomy" id="1435645"/>
    <lineage>
        <taxon>Bacteria</taxon>
        <taxon>Bacillati</taxon>
        <taxon>Bacillota</taxon>
        <taxon>Bacilli</taxon>
        <taxon>Bacillales</taxon>
        <taxon>Paenibacillaceae</taxon>
        <taxon>Paenibacillus</taxon>
    </lineage>
</organism>
<reference evidence="1 2" key="1">
    <citation type="submission" date="2021-07" db="EMBL/GenBank/DDBJ databases">
        <title>Paenibacillus radiodurans sp. nov., isolated from the southeastern edge of Tengger Desert.</title>
        <authorList>
            <person name="Zhang G."/>
        </authorList>
    </citation>
    <scope>NUCLEOTIDE SEQUENCE [LARGE SCALE GENOMIC DNA]</scope>
    <source>
        <strain evidence="1 2">DT7-4</strain>
    </source>
</reference>
<accession>A0ABS7DC79</accession>
<evidence type="ECO:0008006" key="3">
    <source>
        <dbReference type="Google" id="ProtNLM"/>
    </source>
</evidence>
<gene>
    <name evidence="1" type="ORF">K0T92_20510</name>
</gene>
<evidence type="ECO:0000313" key="2">
    <source>
        <dbReference type="Proteomes" id="UP000812277"/>
    </source>
</evidence>
<name>A0ABS7DC79_9BACL</name>
<protein>
    <recommendedName>
        <fullName evidence="3">Secreted protein</fullName>
    </recommendedName>
</protein>
<evidence type="ECO:0000313" key="1">
    <source>
        <dbReference type="EMBL" id="MBW7477102.1"/>
    </source>
</evidence>
<proteinExistence type="predicted"/>
<sequence>MKAEFSFAGGKPEANEESELTIMISNEDGTPVKSFTENHEKLLHLIVVDHSLGYFNHIHPAYQGEGKFTIKTAFPEGGEYKVFADFIPAGGSNITKSEWIEVSGKESGHTEIKPDSSLVKEDAGKEVELNLSSSKAGEEAVLSFHIRDASSKDDITNLEQYLGAVGHVVILSEDAEQYIHVHPIDEKTSGPEARFATTFPKGGTYKIWGQFQHGGEVFTVPYVVNITD</sequence>
<dbReference type="Proteomes" id="UP000812277">
    <property type="component" value="Unassembled WGS sequence"/>
</dbReference>
<dbReference type="EMBL" id="JAHZIJ010000020">
    <property type="protein sequence ID" value="MBW7477102.1"/>
    <property type="molecule type" value="Genomic_DNA"/>
</dbReference>
<keyword evidence="2" id="KW-1185">Reference proteome</keyword>
<comment type="caution">
    <text evidence="1">The sequence shown here is derived from an EMBL/GenBank/DDBJ whole genome shotgun (WGS) entry which is preliminary data.</text>
</comment>